<feature type="region of interest" description="Disordered" evidence="6">
    <location>
        <begin position="145"/>
        <end position="167"/>
    </location>
</feature>
<dbReference type="EMBL" id="JADCNL010000010">
    <property type="protein sequence ID" value="KAG0463537.1"/>
    <property type="molecule type" value="Genomic_DNA"/>
</dbReference>
<dbReference type="PANTHER" id="PTHR31003:SF3">
    <property type="entry name" value="HOMEODOMAIN-LIKE SUPERFAMILY PROTEIN-RELATED"/>
    <property type="match status" value="1"/>
</dbReference>
<evidence type="ECO:0000313" key="9">
    <source>
        <dbReference type="Proteomes" id="UP000636800"/>
    </source>
</evidence>
<dbReference type="GO" id="GO:0005634">
    <property type="term" value="C:nucleus"/>
    <property type="evidence" value="ECO:0007669"/>
    <property type="project" value="UniProtKB-SubCell"/>
</dbReference>
<dbReference type="Pfam" id="PF26575">
    <property type="entry name" value="HHO5_N"/>
    <property type="match status" value="1"/>
</dbReference>
<protein>
    <recommendedName>
        <fullName evidence="7">HTH myb-type domain-containing protein</fullName>
    </recommendedName>
</protein>
<accession>A0A835UJ28</accession>
<evidence type="ECO:0000259" key="7">
    <source>
        <dbReference type="PROSITE" id="PS51294"/>
    </source>
</evidence>
<dbReference type="InterPro" id="IPR017930">
    <property type="entry name" value="Myb_dom"/>
</dbReference>
<feature type="compositionally biased region" description="Basic residues" evidence="6">
    <location>
        <begin position="364"/>
        <end position="374"/>
    </location>
</feature>
<dbReference type="NCBIfam" id="TIGR01557">
    <property type="entry name" value="myb_SHAQKYF"/>
    <property type="match status" value="1"/>
</dbReference>
<name>A0A835UJ28_VANPL</name>
<keyword evidence="4" id="KW-0804">Transcription</keyword>
<evidence type="ECO:0000256" key="3">
    <source>
        <dbReference type="ARBA" id="ARBA00023125"/>
    </source>
</evidence>
<feature type="compositionally biased region" description="Basic and acidic residues" evidence="6">
    <location>
        <begin position="145"/>
        <end position="158"/>
    </location>
</feature>
<dbReference type="Gene3D" id="1.10.10.60">
    <property type="entry name" value="Homeodomain-like"/>
    <property type="match status" value="1"/>
</dbReference>
<comment type="caution">
    <text evidence="8">The sequence shown here is derived from an EMBL/GenBank/DDBJ whole genome shotgun (WGS) entry which is preliminary data.</text>
</comment>
<dbReference type="InterPro" id="IPR009057">
    <property type="entry name" value="Homeodomain-like_sf"/>
</dbReference>
<evidence type="ECO:0000256" key="4">
    <source>
        <dbReference type="ARBA" id="ARBA00023163"/>
    </source>
</evidence>
<sequence length="374" mass="41419">MDSLSAKLGLDLKVLTRKFASGFLMDKVPAGGGNHLAELEDFVDRLQEERRKVDAFKSELPLCMILLTHVIDVLKLEMEQYRSTYVVEELISLKTGSIEDDEKMVRVAKLEDNNDKLEWLRSAQLWHNCSDESVIFKKDSHLEEKTDTGSDLSKESRSRSPVGSTFFPGRMKEEGNLSFSLPDLFLVHPAIRATAASASSEDVPVGGKVSKAVASTPATAASSSGSGIQLPRKARRCWSPELHRRFTIALQKLGGAQAATPKQIREVMKVDGLTNDEVKSHLQIAYEKSAQLFTKPISDEKSKTSLEYFREIRHKVSTVPTKRNAFEPDRTKTLTAVEGGEAKGGEAHGNELSSRGIDLGRHDRGGKRIRASRN</sequence>
<evidence type="ECO:0000256" key="2">
    <source>
        <dbReference type="ARBA" id="ARBA00023015"/>
    </source>
</evidence>
<evidence type="ECO:0000313" key="8">
    <source>
        <dbReference type="EMBL" id="KAG0463537.1"/>
    </source>
</evidence>
<dbReference type="GO" id="GO:0003700">
    <property type="term" value="F:DNA-binding transcription factor activity"/>
    <property type="evidence" value="ECO:0007669"/>
    <property type="project" value="InterPro"/>
</dbReference>
<keyword evidence="2" id="KW-0805">Transcription regulation</keyword>
<feature type="compositionally biased region" description="Basic and acidic residues" evidence="6">
    <location>
        <begin position="340"/>
        <end position="349"/>
    </location>
</feature>
<keyword evidence="9" id="KW-1185">Reference proteome</keyword>
<dbReference type="InterPro" id="IPR044787">
    <property type="entry name" value="HHO5-like"/>
</dbReference>
<gene>
    <name evidence="8" type="ORF">HPP92_019606</name>
</gene>
<comment type="subcellular location">
    <subcellularLocation>
        <location evidence="1">Nucleus</location>
    </subcellularLocation>
</comment>
<dbReference type="InterPro" id="IPR058673">
    <property type="entry name" value="HHO5-like_N"/>
</dbReference>
<keyword evidence="3" id="KW-0238">DNA-binding</keyword>
<dbReference type="Proteomes" id="UP000636800">
    <property type="component" value="Chromosome 10"/>
</dbReference>
<feature type="domain" description="HTH myb-type" evidence="7">
    <location>
        <begin position="230"/>
        <end position="290"/>
    </location>
</feature>
<reference evidence="8 9" key="1">
    <citation type="journal article" date="2020" name="Nat. Food">
        <title>A phased Vanilla planifolia genome enables genetic improvement of flavour and production.</title>
        <authorList>
            <person name="Hasing T."/>
            <person name="Tang H."/>
            <person name="Brym M."/>
            <person name="Khazi F."/>
            <person name="Huang T."/>
            <person name="Chambers A.H."/>
        </authorList>
    </citation>
    <scope>NUCLEOTIDE SEQUENCE [LARGE SCALE GENOMIC DNA]</scope>
    <source>
        <tissue evidence="8">Leaf</tissue>
    </source>
</reference>
<feature type="region of interest" description="Disordered" evidence="6">
    <location>
        <begin position="332"/>
        <end position="374"/>
    </location>
</feature>
<dbReference type="AlphaFoldDB" id="A0A835UJ28"/>
<dbReference type="InterPro" id="IPR006447">
    <property type="entry name" value="Myb_dom_plants"/>
</dbReference>
<dbReference type="SUPFAM" id="SSF46689">
    <property type="entry name" value="Homeodomain-like"/>
    <property type="match status" value="1"/>
</dbReference>
<dbReference type="PANTHER" id="PTHR31003">
    <property type="entry name" value="MYB FAMILY TRANSCRIPTION FACTOR"/>
    <property type="match status" value="1"/>
</dbReference>
<keyword evidence="5" id="KW-0539">Nucleus</keyword>
<evidence type="ECO:0000256" key="5">
    <source>
        <dbReference type="ARBA" id="ARBA00023242"/>
    </source>
</evidence>
<dbReference type="GO" id="GO:0003677">
    <property type="term" value="F:DNA binding"/>
    <property type="evidence" value="ECO:0007669"/>
    <property type="project" value="UniProtKB-KW"/>
</dbReference>
<evidence type="ECO:0000256" key="6">
    <source>
        <dbReference type="SAM" id="MobiDB-lite"/>
    </source>
</evidence>
<dbReference type="PROSITE" id="PS51294">
    <property type="entry name" value="HTH_MYB"/>
    <property type="match status" value="1"/>
</dbReference>
<proteinExistence type="predicted"/>
<organism evidence="8 9">
    <name type="scientific">Vanilla planifolia</name>
    <name type="common">Vanilla</name>
    <dbReference type="NCBI Taxonomy" id="51239"/>
    <lineage>
        <taxon>Eukaryota</taxon>
        <taxon>Viridiplantae</taxon>
        <taxon>Streptophyta</taxon>
        <taxon>Embryophyta</taxon>
        <taxon>Tracheophyta</taxon>
        <taxon>Spermatophyta</taxon>
        <taxon>Magnoliopsida</taxon>
        <taxon>Liliopsida</taxon>
        <taxon>Asparagales</taxon>
        <taxon>Orchidaceae</taxon>
        <taxon>Vanilloideae</taxon>
        <taxon>Vanilleae</taxon>
        <taxon>Vanilla</taxon>
    </lineage>
</organism>
<evidence type="ECO:0000256" key="1">
    <source>
        <dbReference type="ARBA" id="ARBA00004123"/>
    </source>
</evidence>